<evidence type="ECO:0000313" key="2">
    <source>
        <dbReference type="Proteomes" id="UP001204579"/>
    </source>
</evidence>
<dbReference type="AlphaFoldDB" id="A0AAW5N0J4"/>
<evidence type="ECO:0000313" key="1">
    <source>
        <dbReference type="EMBL" id="MCR8874126.1"/>
    </source>
</evidence>
<organism evidence="1 2">
    <name type="scientific">Phocaeicola barnesiae</name>
    <dbReference type="NCBI Taxonomy" id="376804"/>
    <lineage>
        <taxon>Bacteria</taxon>
        <taxon>Pseudomonadati</taxon>
        <taxon>Bacteroidota</taxon>
        <taxon>Bacteroidia</taxon>
        <taxon>Bacteroidales</taxon>
        <taxon>Bacteroidaceae</taxon>
        <taxon>Phocaeicola</taxon>
    </lineage>
</organism>
<proteinExistence type="predicted"/>
<keyword evidence="2" id="KW-1185">Reference proteome</keyword>
<dbReference type="EMBL" id="JANRHJ010000009">
    <property type="protein sequence ID" value="MCR8874126.1"/>
    <property type="molecule type" value="Genomic_DNA"/>
</dbReference>
<protein>
    <submittedName>
        <fullName evidence="1">Uncharacterized protein</fullName>
    </submittedName>
</protein>
<comment type="caution">
    <text evidence="1">The sequence shown here is derived from an EMBL/GenBank/DDBJ whole genome shotgun (WGS) entry which is preliminary data.</text>
</comment>
<dbReference type="RefSeq" id="WP_204460685.1">
    <property type="nucleotide sequence ID" value="NZ_JANRHJ010000009.1"/>
</dbReference>
<sequence length="110" mass="12864">MLKVIISLLVFVYMILGLLHYSFSEIDGQKVFAKEYEVPMSVLPYISTDMHHFLIPHNTYYITTNMGEDITLATSYFGIVFFDNDNIDKYLGLNSIKEELKSRGYYEWAK</sequence>
<reference evidence="1 2" key="1">
    <citation type="submission" date="2022-08" db="EMBL/GenBank/DDBJ databases">
        <authorList>
            <person name="Zeman M."/>
            <person name="Kubasova T."/>
        </authorList>
    </citation>
    <scope>NUCLEOTIDE SEQUENCE [LARGE SCALE GENOMIC DNA]</scope>
    <source>
        <strain evidence="1 2">ET62</strain>
    </source>
</reference>
<gene>
    <name evidence="1" type="ORF">NW209_08895</name>
</gene>
<dbReference type="Proteomes" id="UP001204579">
    <property type="component" value="Unassembled WGS sequence"/>
</dbReference>
<name>A0AAW5N0J4_9BACT</name>
<accession>A0AAW5N0J4</accession>